<evidence type="ECO:0000313" key="2">
    <source>
        <dbReference type="EMBL" id="VDN42665.1"/>
    </source>
</evidence>
<protein>
    <submittedName>
        <fullName evidence="2">Uncharacterized protein</fullName>
    </submittedName>
</protein>
<organism evidence="2 3">
    <name type="scientific">Dibothriocephalus latus</name>
    <name type="common">Fish tapeworm</name>
    <name type="synonym">Diphyllobothrium latum</name>
    <dbReference type="NCBI Taxonomy" id="60516"/>
    <lineage>
        <taxon>Eukaryota</taxon>
        <taxon>Metazoa</taxon>
        <taxon>Spiralia</taxon>
        <taxon>Lophotrochozoa</taxon>
        <taxon>Platyhelminthes</taxon>
        <taxon>Cestoda</taxon>
        <taxon>Eucestoda</taxon>
        <taxon>Diphyllobothriidea</taxon>
        <taxon>Diphyllobothriidae</taxon>
        <taxon>Dibothriocephalus</taxon>
    </lineage>
</organism>
<gene>
    <name evidence="2" type="ORF">DILT_LOCUS18881</name>
</gene>
<evidence type="ECO:0000256" key="1">
    <source>
        <dbReference type="SAM" id="MobiDB-lite"/>
    </source>
</evidence>
<proteinExistence type="predicted"/>
<feature type="region of interest" description="Disordered" evidence="1">
    <location>
        <begin position="43"/>
        <end position="77"/>
    </location>
</feature>
<sequence length="98" mass="10985">MEFGFEAKKVGTDLTDEVIFYFDALKDTTVEAIDLKVTHSLEFSSKRKKSSEPETTKIRLVGPPVTNEGETPPAFDAEGKMNVPYKLQKGEKSLIFKL</sequence>
<keyword evidence="3" id="KW-1185">Reference proteome</keyword>
<dbReference type="Proteomes" id="UP000281553">
    <property type="component" value="Unassembled WGS sequence"/>
</dbReference>
<dbReference type="EMBL" id="UYRU01105287">
    <property type="protein sequence ID" value="VDN42665.1"/>
    <property type="molecule type" value="Genomic_DNA"/>
</dbReference>
<name>A0A3P7NIT7_DIBLA</name>
<reference evidence="2 3" key="1">
    <citation type="submission" date="2018-11" db="EMBL/GenBank/DDBJ databases">
        <authorList>
            <consortium name="Pathogen Informatics"/>
        </authorList>
    </citation>
    <scope>NUCLEOTIDE SEQUENCE [LARGE SCALE GENOMIC DNA]</scope>
</reference>
<dbReference type="AlphaFoldDB" id="A0A3P7NIT7"/>
<evidence type="ECO:0000313" key="3">
    <source>
        <dbReference type="Proteomes" id="UP000281553"/>
    </source>
</evidence>
<accession>A0A3P7NIT7</accession>